<reference evidence="10 11" key="1">
    <citation type="submission" date="2018-01" db="EMBL/GenBank/DDBJ databases">
        <title>Twenty Corynebacterium bovis Genomes.</title>
        <authorList>
            <person name="Gulvik C.A."/>
        </authorList>
    </citation>
    <scope>NUCLEOTIDE SEQUENCE [LARGE SCALE GENOMIC DNA]</scope>
    <source>
        <strain evidence="10 11">F6900</strain>
    </source>
</reference>
<keyword evidence="6 9" id="KW-0472">Membrane</keyword>
<feature type="region of interest" description="Disordered" evidence="8">
    <location>
        <begin position="1"/>
        <end position="40"/>
    </location>
</feature>
<feature type="transmembrane region" description="Helical" evidence="9">
    <location>
        <begin position="396"/>
        <end position="419"/>
    </location>
</feature>
<evidence type="ECO:0000256" key="8">
    <source>
        <dbReference type="SAM" id="MobiDB-lite"/>
    </source>
</evidence>
<evidence type="ECO:0000256" key="9">
    <source>
        <dbReference type="SAM" id="Phobius"/>
    </source>
</evidence>
<keyword evidence="2" id="KW-1003">Cell membrane</keyword>
<protein>
    <submittedName>
        <fullName evidence="10">Alpha-mannosyltransferase</fullName>
    </submittedName>
</protein>
<keyword evidence="4 9" id="KW-0812">Transmembrane</keyword>
<organism evidence="10 11">
    <name type="scientific">Corynebacterium bovis</name>
    <dbReference type="NCBI Taxonomy" id="36808"/>
    <lineage>
        <taxon>Bacteria</taxon>
        <taxon>Bacillati</taxon>
        <taxon>Actinomycetota</taxon>
        <taxon>Actinomycetes</taxon>
        <taxon>Mycobacteriales</taxon>
        <taxon>Corynebacteriaceae</taxon>
        <taxon>Corynebacterium</taxon>
    </lineage>
</organism>
<feature type="transmembrane region" description="Helical" evidence="9">
    <location>
        <begin position="364"/>
        <end position="384"/>
    </location>
</feature>
<dbReference type="RefSeq" id="WP_125173709.1">
    <property type="nucleotide sequence ID" value="NZ_JAPJOD010000054.1"/>
</dbReference>
<dbReference type="Proteomes" id="UP000276526">
    <property type="component" value="Unassembled WGS sequence"/>
</dbReference>
<feature type="region of interest" description="Disordered" evidence="8">
    <location>
        <begin position="424"/>
        <end position="448"/>
    </location>
</feature>
<evidence type="ECO:0000256" key="2">
    <source>
        <dbReference type="ARBA" id="ARBA00022475"/>
    </source>
</evidence>
<feature type="compositionally biased region" description="Low complexity" evidence="8">
    <location>
        <begin position="17"/>
        <end position="27"/>
    </location>
</feature>
<feature type="transmembrane region" description="Helical" evidence="9">
    <location>
        <begin position="106"/>
        <end position="126"/>
    </location>
</feature>
<feature type="transmembrane region" description="Helical" evidence="9">
    <location>
        <begin position="328"/>
        <end position="357"/>
    </location>
</feature>
<feature type="transmembrane region" description="Helical" evidence="9">
    <location>
        <begin position="240"/>
        <end position="261"/>
    </location>
</feature>
<name>A0A426PYC5_9CORY</name>
<comment type="subcellular location">
    <subcellularLocation>
        <location evidence="1">Cell membrane</location>
        <topology evidence="1">Multi-pass membrane protein</topology>
    </subcellularLocation>
</comment>
<dbReference type="InterPro" id="IPR018584">
    <property type="entry name" value="GT87"/>
</dbReference>
<feature type="transmembrane region" description="Helical" evidence="9">
    <location>
        <begin position="132"/>
        <end position="150"/>
    </location>
</feature>
<feature type="transmembrane region" description="Helical" evidence="9">
    <location>
        <begin position="178"/>
        <end position="197"/>
    </location>
</feature>
<dbReference type="Pfam" id="PF09594">
    <property type="entry name" value="GT87"/>
    <property type="match status" value="1"/>
</dbReference>
<dbReference type="AlphaFoldDB" id="A0A426PYC5"/>
<feature type="transmembrane region" description="Helical" evidence="9">
    <location>
        <begin position="295"/>
        <end position="316"/>
    </location>
</feature>
<keyword evidence="10" id="KW-0328">Glycosyltransferase</keyword>
<feature type="transmembrane region" description="Helical" evidence="9">
    <location>
        <begin position="48"/>
        <end position="69"/>
    </location>
</feature>
<gene>
    <name evidence="10" type="ORF">CXF48_07095</name>
</gene>
<proteinExistence type="inferred from homology"/>
<dbReference type="GO" id="GO:0016758">
    <property type="term" value="F:hexosyltransferase activity"/>
    <property type="evidence" value="ECO:0007669"/>
    <property type="project" value="InterPro"/>
</dbReference>
<keyword evidence="3 10" id="KW-0808">Transferase</keyword>
<feature type="transmembrane region" description="Helical" evidence="9">
    <location>
        <begin position="209"/>
        <end position="228"/>
    </location>
</feature>
<keyword evidence="5 9" id="KW-1133">Transmembrane helix</keyword>
<evidence type="ECO:0000313" key="10">
    <source>
        <dbReference type="EMBL" id="RRO86371.1"/>
    </source>
</evidence>
<feature type="compositionally biased region" description="Low complexity" evidence="8">
    <location>
        <begin position="431"/>
        <end position="440"/>
    </location>
</feature>
<feature type="transmembrane region" description="Helical" evidence="9">
    <location>
        <begin position="157"/>
        <end position="172"/>
    </location>
</feature>
<sequence length="448" mass="47689">MSNPADQTSFDDRVGRATPTDATATATGSRAPRRRPASLTPPPYLKRLPLVVLFIAAVLLALRLTGFALDHARDRYLLDVGVFRDAGEAFLRDLPLYGPDFPSRSGFAFIYPPVAALLFVPLTWMSEEVMEAVWTVASVVAAWGVLAMAARRLGIRWAPVAAVGLLGPALALEPVRSHLMYGQVNIFLILLVTADVLRFTPRWLRGVGIGVAAGIKITPAAYAIVFLARRDWAGLARSVVAFLATAVVGAVTAPGQSWFFWTSEFFASDRAGQPDYPLNQALTGLLARTGMGGEVAGRIMIVGLVVFAVCAVWAAVQFTRVDRPVTVLFMTVLAVSVSAPVAVTHHWCGIIVAVPLVLRTRDGLTFVAAALVIAANLVAPYTVYDASLPHFTFSAPQWFLGNLQGLAGLVAFVLLMVAARRVGGGRRRPGRVGPSGTTPPAAGVRAAV</sequence>
<dbReference type="GO" id="GO:0005886">
    <property type="term" value="C:plasma membrane"/>
    <property type="evidence" value="ECO:0007669"/>
    <property type="project" value="UniProtKB-SubCell"/>
</dbReference>
<evidence type="ECO:0000256" key="1">
    <source>
        <dbReference type="ARBA" id="ARBA00004651"/>
    </source>
</evidence>
<accession>A0A426PYC5</accession>
<evidence type="ECO:0000256" key="7">
    <source>
        <dbReference type="ARBA" id="ARBA00024033"/>
    </source>
</evidence>
<evidence type="ECO:0000256" key="6">
    <source>
        <dbReference type="ARBA" id="ARBA00023136"/>
    </source>
</evidence>
<dbReference type="EMBL" id="PQNK01000010">
    <property type="protein sequence ID" value="RRO86371.1"/>
    <property type="molecule type" value="Genomic_DNA"/>
</dbReference>
<evidence type="ECO:0000256" key="4">
    <source>
        <dbReference type="ARBA" id="ARBA00022692"/>
    </source>
</evidence>
<evidence type="ECO:0000256" key="3">
    <source>
        <dbReference type="ARBA" id="ARBA00022679"/>
    </source>
</evidence>
<comment type="similarity">
    <text evidence="7">Belongs to the glycosyltransferase 87 family.</text>
</comment>
<evidence type="ECO:0000313" key="11">
    <source>
        <dbReference type="Proteomes" id="UP000276526"/>
    </source>
</evidence>
<comment type="caution">
    <text evidence="10">The sequence shown here is derived from an EMBL/GenBank/DDBJ whole genome shotgun (WGS) entry which is preliminary data.</text>
</comment>
<evidence type="ECO:0000256" key="5">
    <source>
        <dbReference type="ARBA" id="ARBA00022989"/>
    </source>
</evidence>